<keyword evidence="6 11" id="KW-0808">Transferase</keyword>
<comment type="pathway">
    <text evidence="2 11">Amino-acid biosynthesis; L-valine biosynthesis; L-valine from pyruvate: step 1/4.</text>
</comment>
<dbReference type="GO" id="GO:0009097">
    <property type="term" value="P:isoleucine biosynthetic process"/>
    <property type="evidence" value="ECO:0007669"/>
    <property type="project" value="TreeGrafter"/>
</dbReference>
<proteinExistence type="inferred from homology"/>
<dbReference type="AlphaFoldDB" id="A0AAE4ANV5"/>
<keyword evidence="8 11" id="KW-0460">Magnesium</keyword>
<dbReference type="InterPro" id="IPR012846">
    <property type="entry name" value="Acetolactate_synth_lsu"/>
</dbReference>
<dbReference type="NCBIfam" id="TIGR00118">
    <property type="entry name" value="acolac_lg"/>
    <property type="match status" value="1"/>
</dbReference>
<name>A0AAE4ANV5_9BACT</name>
<keyword evidence="5 11" id="KW-0028">Amino-acid biosynthesis</keyword>
<evidence type="ECO:0000259" key="14">
    <source>
        <dbReference type="Pfam" id="PF02776"/>
    </source>
</evidence>
<comment type="cofactor">
    <cofactor evidence="11">
        <name>Mg(2+)</name>
        <dbReference type="ChEBI" id="CHEBI:18420"/>
    </cofactor>
    <text evidence="11">Binds 1 Mg(2+) ion per subunit.</text>
</comment>
<comment type="catalytic activity">
    <reaction evidence="11">
        <text>2 pyruvate + H(+) = (2S)-2-acetolactate + CO2</text>
        <dbReference type="Rhea" id="RHEA:25249"/>
        <dbReference type="ChEBI" id="CHEBI:15361"/>
        <dbReference type="ChEBI" id="CHEBI:15378"/>
        <dbReference type="ChEBI" id="CHEBI:16526"/>
        <dbReference type="ChEBI" id="CHEBI:58476"/>
        <dbReference type="EC" id="2.2.1.6"/>
    </reaction>
</comment>
<dbReference type="InterPro" id="IPR039368">
    <property type="entry name" value="AHAS_TPP"/>
</dbReference>
<dbReference type="Gene3D" id="3.40.50.970">
    <property type="match status" value="2"/>
</dbReference>
<dbReference type="GO" id="GO:0005948">
    <property type="term" value="C:acetolactate synthase complex"/>
    <property type="evidence" value="ECO:0007669"/>
    <property type="project" value="TreeGrafter"/>
</dbReference>
<keyword evidence="10 11" id="KW-0100">Branched-chain amino acid biosynthesis</keyword>
<dbReference type="PANTHER" id="PTHR18968:SF13">
    <property type="entry name" value="ACETOLACTATE SYNTHASE CATALYTIC SUBUNIT, MITOCHONDRIAL"/>
    <property type="match status" value="1"/>
</dbReference>
<evidence type="ECO:0000256" key="1">
    <source>
        <dbReference type="ARBA" id="ARBA00004974"/>
    </source>
</evidence>
<dbReference type="InterPro" id="IPR029061">
    <property type="entry name" value="THDP-binding"/>
</dbReference>
<comment type="similarity">
    <text evidence="3 11">Belongs to the TPP enzyme family.</text>
</comment>
<dbReference type="Proteomes" id="UP001238163">
    <property type="component" value="Unassembled WGS sequence"/>
</dbReference>
<feature type="domain" description="Thiamine pyrophosphate enzyme N-terminal TPP-binding" evidence="14">
    <location>
        <begin position="4"/>
        <end position="119"/>
    </location>
</feature>
<evidence type="ECO:0000256" key="2">
    <source>
        <dbReference type="ARBA" id="ARBA00005025"/>
    </source>
</evidence>
<dbReference type="CDD" id="cd02015">
    <property type="entry name" value="TPP_AHAS"/>
    <property type="match status" value="1"/>
</dbReference>
<evidence type="ECO:0000256" key="6">
    <source>
        <dbReference type="ARBA" id="ARBA00022679"/>
    </source>
</evidence>
<comment type="pathway">
    <text evidence="1 11">Amino-acid biosynthesis; L-isoleucine biosynthesis; L-isoleucine from 2-oxobutanoate: step 1/4.</text>
</comment>
<dbReference type="PANTHER" id="PTHR18968">
    <property type="entry name" value="THIAMINE PYROPHOSPHATE ENZYMES"/>
    <property type="match status" value="1"/>
</dbReference>
<evidence type="ECO:0000256" key="4">
    <source>
        <dbReference type="ARBA" id="ARBA00013145"/>
    </source>
</evidence>
<dbReference type="InterPro" id="IPR029035">
    <property type="entry name" value="DHS-like_NAD/FAD-binding_dom"/>
</dbReference>
<sequence length="555" mass="60033">MKIKGAEMVIRILIEEGVDSVFGYPGGTVLNIYDELYKHSDRIHHYTTCHEQGASHAADAYARVTGKVGVVIATSGPGATNLVTGIANAYLDSSPVVAITGNVACAAIGKDSFQEVDITGVTMPITKHNYIVKDASRLADVLREAFTIARSGRPGPVLVDIPKDIQQADCDYEPKKVTPVTRTCTNGKEAFAEAMKLISECQRPYIYTGGGTVCSNASKELIELAEKIDSPIGSSMMGLSAVSHDNPRFLGMTGMHGKFAASQVMAKADLLIAIGTRFSDRATGNKIEFIKGKKVIHIDIDPSEIGKNIPVFVSLIGDVKAVLKKLVSELPAGNRKDWHKEVESIKNCPDNRLEMPSDTVNPETVIHAVNRHAPKDTVVCTDVGQHQMWTAQYYHFAKPRSFITSGGLGTMGFGMGATMGACIGCGKKKTVLFTSDGSFHMNMNEMATAVSNQLPLVIVLLNNNTLGMVRQWQTLFFDKRYSNTSLERRTDYVKLAEAFGAKGIRVTKLDQLDKAVKDAFAAVGPVLIEAVIDQDEKVLPMIPPGGTIKDIIVKA</sequence>
<dbReference type="RefSeq" id="WP_307261475.1">
    <property type="nucleotide sequence ID" value="NZ_JAUSVL010000001.1"/>
</dbReference>
<organism evidence="15 16">
    <name type="scientific">Oligosphaera ethanolica</name>
    <dbReference type="NCBI Taxonomy" id="760260"/>
    <lineage>
        <taxon>Bacteria</taxon>
        <taxon>Pseudomonadati</taxon>
        <taxon>Lentisphaerota</taxon>
        <taxon>Oligosphaeria</taxon>
        <taxon>Oligosphaerales</taxon>
        <taxon>Oligosphaeraceae</taxon>
        <taxon>Oligosphaera</taxon>
    </lineage>
</organism>
<protein>
    <recommendedName>
        <fullName evidence="4 11">Acetolactate synthase</fullName>
        <ecNumber evidence="4 11">2.2.1.6</ecNumber>
    </recommendedName>
</protein>
<dbReference type="GO" id="GO:0000287">
    <property type="term" value="F:magnesium ion binding"/>
    <property type="evidence" value="ECO:0007669"/>
    <property type="project" value="UniProtKB-UniRule"/>
</dbReference>
<dbReference type="FunFam" id="3.40.50.970:FF:000007">
    <property type="entry name" value="Acetolactate synthase"/>
    <property type="match status" value="1"/>
</dbReference>
<dbReference type="EMBL" id="JAUSVL010000001">
    <property type="protein sequence ID" value="MDQ0290051.1"/>
    <property type="molecule type" value="Genomic_DNA"/>
</dbReference>
<evidence type="ECO:0000259" key="12">
    <source>
        <dbReference type="Pfam" id="PF00205"/>
    </source>
</evidence>
<dbReference type="GO" id="GO:0050660">
    <property type="term" value="F:flavin adenine dinucleotide binding"/>
    <property type="evidence" value="ECO:0007669"/>
    <property type="project" value="InterPro"/>
</dbReference>
<dbReference type="GO" id="GO:0003984">
    <property type="term" value="F:acetolactate synthase activity"/>
    <property type="evidence" value="ECO:0007669"/>
    <property type="project" value="UniProtKB-EC"/>
</dbReference>
<dbReference type="GO" id="GO:0009099">
    <property type="term" value="P:L-valine biosynthetic process"/>
    <property type="evidence" value="ECO:0007669"/>
    <property type="project" value="TreeGrafter"/>
</dbReference>
<evidence type="ECO:0000256" key="9">
    <source>
        <dbReference type="ARBA" id="ARBA00023052"/>
    </source>
</evidence>
<dbReference type="SUPFAM" id="SSF52518">
    <property type="entry name" value="Thiamin diphosphate-binding fold (THDP-binding)"/>
    <property type="match status" value="2"/>
</dbReference>
<evidence type="ECO:0000256" key="3">
    <source>
        <dbReference type="ARBA" id="ARBA00007812"/>
    </source>
</evidence>
<comment type="cofactor">
    <cofactor evidence="11">
        <name>thiamine diphosphate</name>
        <dbReference type="ChEBI" id="CHEBI:58937"/>
    </cofactor>
    <text evidence="11">Binds 1 thiamine pyrophosphate per subunit.</text>
</comment>
<evidence type="ECO:0000256" key="8">
    <source>
        <dbReference type="ARBA" id="ARBA00022842"/>
    </source>
</evidence>
<evidence type="ECO:0000313" key="15">
    <source>
        <dbReference type="EMBL" id="MDQ0290051.1"/>
    </source>
</evidence>
<dbReference type="EC" id="2.2.1.6" evidence="4 11"/>
<evidence type="ECO:0000256" key="5">
    <source>
        <dbReference type="ARBA" id="ARBA00022605"/>
    </source>
</evidence>
<feature type="domain" description="Thiamine pyrophosphate enzyme TPP-binding" evidence="13">
    <location>
        <begin position="382"/>
        <end position="529"/>
    </location>
</feature>
<gene>
    <name evidence="15" type="ORF">J3R75_002158</name>
</gene>
<dbReference type="Pfam" id="PF00205">
    <property type="entry name" value="TPP_enzyme_M"/>
    <property type="match status" value="1"/>
</dbReference>
<evidence type="ECO:0000256" key="11">
    <source>
        <dbReference type="RuleBase" id="RU003591"/>
    </source>
</evidence>
<keyword evidence="7 11" id="KW-0479">Metal-binding</keyword>
<evidence type="ECO:0000313" key="16">
    <source>
        <dbReference type="Proteomes" id="UP001238163"/>
    </source>
</evidence>
<dbReference type="Gene3D" id="3.40.50.1220">
    <property type="entry name" value="TPP-binding domain"/>
    <property type="match status" value="1"/>
</dbReference>
<keyword evidence="9 11" id="KW-0786">Thiamine pyrophosphate</keyword>
<dbReference type="Pfam" id="PF02776">
    <property type="entry name" value="TPP_enzyme_N"/>
    <property type="match status" value="1"/>
</dbReference>
<dbReference type="Pfam" id="PF02775">
    <property type="entry name" value="TPP_enzyme_C"/>
    <property type="match status" value="1"/>
</dbReference>
<reference evidence="15" key="1">
    <citation type="submission" date="2023-07" db="EMBL/GenBank/DDBJ databases">
        <title>Genomic Encyclopedia of Type Strains, Phase IV (KMG-IV): sequencing the most valuable type-strain genomes for metagenomic binning, comparative biology and taxonomic classification.</title>
        <authorList>
            <person name="Goeker M."/>
        </authorList>
    </citation>
    <scope>NUCLEOTIDE SEQUENCE</scope>
    <source>
        <strain evidence="15">DSM 24202</strain>
    </source>
</reference>
<evidence type="ECO:0000259" key="13">
    <source>
        <dbReference type="Pfam" id="PF02775"/>
    </source>
</evidence>
<dbReference type="GO" id="GO:0030976">
    <property type="term" value="F:thiamine pyrophosphate binding"/>
    <property type="evidence" value="ECO:0007669"/>
    <property type="project" value="UniProtKB-UniRule"/>
</dbReference>
<accession>A0AAE4ANV5</accession>
<dbReference type="InterPro" id="IPR045229">
    <property type="entry name" value="TPP_enz"/>
</dbReference>
<evidence type="ECO:0000256" key="7">
    <source>
        <dbReference type="ARBA" id="ARBA00022723"/>
    </source>
</evidence>
<evidence type="ECO:0000256" key="10">
    <source>
        <dbReference type="ARBA" id="ARBA00023304"/>
    </source>
</evidence>
<dbReference type="CDD" id="cd07035">
    <property type="entry name" value="TPP_PYR_POX_like"/>
    <property type="match status" value="1"/>
</dbReference>
<dbReference type="InterPro" id="IPR012001">
    <property type="entry name" value="Thiamin_PyroP_enz_TPP-bd_dom"/>
</dbReference>
<dbReference type="InterPro" id="IPR012000">
    <property type="entry name" value="Thiamin_PyroP_enz_cen_dom"/>
</dbReference>
<feature type="domain" description="Thiamine pyrophosphate enzyme central" evidence="12">
    <location>
        <begin position="192"/>
        <end position="326"/>
    </location>
</feature>
<comment type="caution">
    <text evidence="15">The sequence shown here is derived from an EMBL/GenBank/DDBJ whole genome shotgun (WGS) entry which is preliminary data.</text>
</comment>
<dbReference type="InterPro" id="IPR011766">
    <property type="entry name" value="TPP_enzyme_TPP-bd"/>
</dbReference>
<dbReference type="SUPFAM" id="SSF52467">
    <property type="entry name" value="DHS-like NAD/FAD-binding domain"/>
    <property type="match status" value="1"/>
</dbReference>
<keyword evidence="16" id="KW-1185">Reference proteome</keyword>